<feature type="domain" description="ATP-dependent RecD2 DNA helicase OB-fold" evidence="1">
    <location>
        <begin position="5"/>
        <end position="70"/>
    </location>
</feature>
<accession>A0A0F9EHS8</accession>
<gene>
    <name evidence="2" type="ORF">LCGC14_2072660</name>
</gene>
<dbReference type="Pfam" id="PF23139">
    <property type="entry name" value="OB_YrrC"/>
    <property type="match status" value="1"/>
</dbReference>
<protein>
    <recommendedName>
        <fullName evidence="1">ATP-dependent RecD2 DNA helicase OB-fold domain-containing protein</fullName>
    </recommendedName>
</protein>
<comment type="caution">
    <text evidence="2">The sequence shown here is derived from an EMBL/GenBank/DDBJ whole genome shotgun (WGS) entry which is preliminary data.</text>
</comment>
<proteinExistence type="predicted"/>
<name>A0A0F9EHS8_9ZZZZ</name>
<evidence type="ECO:0000313" key="2">
    <source>
        <dbReference type="EMBL" id="KKL73658.1"/>
    </source>
</evidence>
<reference evidence="2" key="1">
    <citation type="journal article" date="2015" name="Nature">
        <title>Complex archaea that bridge the gap between prokaryotes and eukaryotes.</title>
        <authorList>
            <person name="Spang A."/>
            <person name="Saw J.H."/>
            <person name="Jorgensen S.L."/>
            <person name="Zaremba-Niedzwiedzka K."/>
            <person name="Martijn J."/>
            <person name="Lind A.E."/>
            <person name="van Eijk R."/>
            <person name="Schleper C."/>
            <person name="Guy L."/>
            <person name="Ettema T.J."/>
        </authorList>
    </citation>
    <scope>NUCLEOTIDE SEQUENCE</scope>
</reference>
<dbReference type="AlphaFoldDB" id="A0A0F9EHS8"/>
<evidence type="ECO:0000259" key="1">
    <source>
        <dbReference type="Pfam" id="PF23139"/>
    </source>
</evidence>
<dbReference type="EMBL" id="LAZR01024892">
    <property type="protein sequence ID" value="KKL73658.1"/>
    <property type="molecule type" value="Genomic_DNA"/>
</dbReference>
<organism evidence="2">
    <name type="scientific">marine sediment metagenome</name>
    <dbReference type="NCBI Taxonomy" id="412755"/>
    <lineage>
        <taxon>unclassified sequences</taxon>
        <taxon>metagenomes</taxon>
        <taxon>ecological metagenomes</taxon>
    </lineage>
</organism>
<sequence length="109" mass="12304">MAPVEFSGVLQSIRFQKDSFIIGKLDNGTGIKGVMLAPQVGMEYVFHGRMEHHPKFGDTFVFTDYQATLPTDSLSIRVYLMENCKWIGPEVSKNLVNRYGKESLVICKT</sequence>
<feature type="non-terminal residue" evidence="2">
    <location>
        <position position="109"/>
    </location>
</feature>
<dbReference type="InterPro" id="IPR055446">
    <property type="entry name" value="RecD2_N_OB"/>
</dbReference>